<protein>
    <submittedName>
        <fullName evidence="5">Cytohesin-1</fullName>
    </submittedName>
</protein>
<reference evidence="5" key="1">
    <citation type="submission" date="2017-02" db="UniProtKB">
        <authorList>
            <consortium name="WormBaseParasite"/>
        </authorList>
    </citation>
    <scope>IDENTIFICATION</scope>
</reference>
<dbReference type="PROSITE" id="PS50003">
    <property type="entry name" value="PH_DOMAIN"/>
    <property type="match status" value="1"/>
</dbReference>
<evidence type="ECO:0000313" key="3">
    <source>
        <dbReference type="EMBL" id="VDD96095.1"/>
    </source>
</evidence>
<dbReference type="Gene3D" id="1.10.220.20">
    <property type="match status" value="1"/>
</dbReference>
<dbReference type="Pfam" id="PF00169">
    <property type="entry name" value="PH"/>
    <property type="match status" value="1"/>
</dbReference>
<dbReference type="InterPro" id="IPR035999">
    <property type="entry name" value="Sec7_dom_sf"/>
</dbReference>
<accession>A0A0N4VL00</accession>
<evidence type="ECO:0000313" key="5">
    <source>
        <dbReference type="WBParaSite" id="EVEC_0001155301-mRNA-1"/>
    </source>
</evidence>
<dbReference type="Gene3D" id="2.30.29.30">
    <property type="entry name" value="Pleckstrin-homology domain (PH domain)/Phosphotyrosine-binding domain (PTB)"/>
    <property type="match status" value="1"/>
</dbReference>
<feature type="domain" description="PH" evidence="1">
    <location>
        <begin position="261"/>
        <end position="383"/>
    </location>
</feature>
<dbReference type="InterPro" id="IPR011993">
    <property type="entry name" value="PH-like_dom_sf"/>
</dbReference>
<evidence type="ECO:0000259" key="1">
    <source>
        <dbReference type="PROSITE" id="PS50003"/>
    </source>
</evidence>
<evidence type="ECO:0000313" key="4">
    <source>
        <dbReference type="Proteomes" id="UP000274131"/>
    </source>
</evidence>
<dbReference type="WBParaSite" id="EVEC_0001155301-mRNA-1">
    <property type="protein sequence ID" value="EVEC_0001155301-mRNA-1"/>
    <property type="gene ID" value="EVEC_0001155301"/>
</dbReference>
<dbReference type="OrthoDB" id="430364at2759"/>
<gene>
    <name evidence="3" type="ORF">EVEC_LOCUS10846</name>
</gene>
<dbReference type="SMART" id="SM00222">
    <property type="entry name" value="Sec7"/>
    <property type="match status" value="1"/>
</dbReference>
<dbReference type="InterPro" id="IPR023394">
    <property type="entry name" value="Sec7_C_sf"/>
</dbReference>
<dbReference type="SMART" id="SM00233">
    <property type="entry name" value="PH"/>
    <property type="match status" value="1"/>
</dbReference>
<feature type="domain" description="SEC7" evidence="2">
    <location>
        <begin position="56"/>
        <end position="243"/>
    </location>
</feature>
<dbReference type="InterPro" id="IPR000904">
    <property type="entry name" value="Sec7_dom"/>
</dbReference>
<proteinExistence type="predicted"/>
<sequence>MACFNGANLTPAELEDLAYLRTRRNNINSEVEASSLYEIRSELDDINAKLSASDVSDEESNCSGRQMGIARKNFNMDPKKGMEYLMKHGLIKATPDAVAEFLFRGEGLRKSAVGDYLGENDSFNLEVLEKFCELHDFTDLILVQALRQFLWSFRLPGESQKIDRMVNAFARQYCANNPGVFSSVDTCYILCFAIVMLNTSLHNRNVKNPLTMEGFVSLYRGIDEGKDVPKELLESIYESIRTEPFQFPSDDGSDFYNTFFNPDREGWLLKQASSQLATTRPFLKTWQRRWFLLSGKCLYYFEHTAAKDPRGIIPLEDVKVRTVEEKGRPYCFEIYSENSDKVKSCKTDADGRVVAGRHASYKMCAFSAEEMTQWINAIQKSINYDPFYQMLQLKKMKLKGKGS</sequence>
<dbReference type="GO" id="GO:0032012">
    <property type="term" value="P:regulation of ARF protein signal transduction"/>
    <property type="evidence" value="ECO:0007669"/>
    <property type="project" value="InterPro"/>
</dbReference>
<dbReference type="EMBL" id="UXUI01011263">
    <property type="protein sequence ID" value="VDD96095.1"/>
    <property type="molecule type" value="Genomic_DNA"/>
</dbReference>
<keyword evidence="4" id="KW-1185">Reference proteome</keyword>
<dbReference type="Gene3D" id="1.10.1000.11">
    <property type="entry name" value="Arf Nucleotide-binding Site Opener,domain 2"/>
    <property type="match status" value="1"/>
</dbReference>
<dbReference type="SUPFAM" id="SSF48425">
    <property type="entry name" value="Sec7 domain"/>
    <property type="match status" value="1"/>
</dbReference>
<dbReference type="Proteomes" id="UP000274131">
    <property type="component" value="Unassembled WGS sequence"/>
</dbReference>
<dbReference type="PANTHER" id="PTHR10663">
    <property type="entry name" value="GUANYL-NUCLEOTIDE EXCHANGE FACTOR"/>
    <property type="match status" value="1"/>
</dbReference>
<name>A0A0N4VL00_ENTVE</name>
<dbReference type="SUPFAM" id="SSF50729">
    <property type="entry name" value="PH domain-like"/>
    <property type="match status" value="1"/>
</dbReference>
<dbReference type="CDD" id="cd01252">
    <property type="entry name" value="PH_GRP1-like"/>
    <property type="match status" value="1"/>
</dbReference>
<dbReference type="GO" id="GO:0005085">
    <property type="term" value="F:guanyl-nucleotide exchange factor activity"/>
    <property type="evidence" value="ECO:0007669"/>
    <property type="project" value="InterPro"/>
</dbReference>
<reference evidence="3 4" key="2">
    <citation type="submission" date="2018-10" db="EMBL/GenBank/DDBJ databases">
        <authorList>
            <consortium name="Pathogen Informatics"/>
        </authorList>
    </citation>
    <scope>NUCLEOTIDE SEQUENCE [LARGE SCALE GENOMIC DNA]</scope>
</reference>
<dbReference type="STRING" id="51028.A0A0N4VL00"/>
<dbReference type="FunFam" id="1.10.1000.11:FF:000002">
    <property type="entry name" value="Cytohesin 1"/>
    <property type="match status" value="1"/>
</dbReference>
<dbReference type="PROSITE" id="PS50190">
    <property type="entry name" value="SEC7"/>
    <property type="match status" value="1"/>
</dbReference>
<dbReference type="PANTHER" id="PTHR10663:SF402">
    <property type="entry name" value="MIP16918P"/>
    <property type="match status" value="1"/>
</dbReference>
<dbReference type="InterPro" id="IPR001849">
    <property type="entry name" value="PH_domain"/>
</dbReference>
<dbReference type="Pfam" id="PF01369">
    <property type="entry name" value="Sec7"/>
    <property type="match status" value="1"/>
</dbReference>
<organism evidence="5">
    <name type="scientific">Enterobius vermicularis</name>
    <name type="common">Human pinworm</name>
    <dbReference type="NCBI Taxonomy" id="51028"/>
    <lineage>
        <taxon>Eukaryota</taxon>
        <taxon>Metazoa</taxon>
        <taxon>Ecdysozoa</taxon>
        <taxon>Nematoda</taxon>
        <taxon>Chromadorea</taxon>
        <taxon>Rhabditida</taxon>
        <taxon>Spirurina</taxon>
        <taxon>Oxyuridomorpha</taxon>
        <taxon>Oxyuroidea</taxon>
        <taxon>Oxyuridae</taxon>
        <taxon>Enterobius</taxon>
    </lineage>
</organism>
<dbReference type="AlphaFoldDB" id="A0A0N4VL00"/>
<dbReference type="CDD" id="cd00171">
    <property type="entry name" value="Sec7"/>
    <property type="match status" value="1"/>
</dbReference>
<evidence type="ECO:0000259" key="2">
    <source>
        <dbReference type="PROSITE" id="PS50190"/>
    </source>
</evidence>